<keyword evidence="1" id="KW-0812">Transmembrane</keyword>
<dbReference type="Proteomes" id="UP000663877">
    <property type="component" value="Unassembled WGS sequence"/>
</dbReference>
<evidence type="ECO:0000313" key="6">
    <source>
        <dbReference type="Proteomes" id="UP000663877"/>
    </source>
</evidence>
<evidence type="ECO:0000256" key="1">
    <source>
        <dbReference type="SAM" id="Phobius"/>
    </source>
</evidence>
<feature type="transmembrane region" description="Helical" evidence="1">
    <location>
        <begin position="306"/>
        <end position="331"/>
    </location>
</feature>
<comment type="caution">
    <text evidence="3">The sequence shown here is derived from an EMBL/GenBank/DDBJ whole genome shotgun (WGS) entry which is preliminary data.</text>
</comment>
<keyword evidence="2" id="KW-0732">Signal</keyword>
<protein>
    <recommendedName>
        <fullName evidence="7">Transmembrane protein</fullName>
    </recommendedName>
</protein>
<evidence type="ECO:0000313" key="5">
    <source>
        <dbReference type="Proteomes" id="UP000663832"/>
    </source>
</evidence>
<evidence type="ECO:0008006" key="7">
    <source>
        <dbReference type="Google" id="ProtNLM"/>
    </source>
</evidence>
<gene>
    <name evidence="3" type="ORF">BJG266_LOCUS1520</name>
    <name evidence="4" type="ORF">QVE165_LOCUS28294</name>
</gene>
<keyword evidence="5" id="KW-1185">Reference proteome</keyword>
<dbReference type="AlphaFoldDB" id="A0A813NDI1"/>
<proteinExistence type="predicted"/>
<sequence>MFKLIFLILISSVASINNKCDDNIFILISPKVILLYNFDSQNDNSPSIIYQAKSNTTIENGLFHKRTNTIILLINEFNETYSILSLNIHNNLYDYWKEKPNDIIYSSYIYLTLGQQYLYLLNSQTMLLQIYTLRLKIMKHQEINLLNLPIDQKIVNYIVDEKYQYLWILFENSPFQLYICQLKTFSCYLYMNIYNLNKPIQFYINWKYEQFYLYSNMSLMIFNYNQNGTNYSIQNVNSTQQNFLTICEKTNQIEYISINYTQQQRQICYQTCQYLPFISNDTTHIHTIQRISTISNILHCSKQRRLSLTIMIILILIDLLVILCVIIWLAYKYFYQSKLIKHTSSGTICAVEKDSVTHF</sequence>
<keyword evidence="1" id="KW-0472">Membrane</keyword>
<evidence type="ECO:0000313" key="4">
    <source>
        <dbReference type="EMBL" id="CAF1247003.1"/>
    </source>
</evidence>
<feature type="chain" id="PRO_5036409066" description="Transmembrane protein" evidence="2">
    <location>
        <begin position="16"/>
        <end position="359"/>
    </location>
</feature>
<dbReference type="EMBL" id="CAJNOI010000003">
    <property type="protein sequence ID" value="CAF0735739.1"/>
    <property type="molecule type" value="Genomic_DNA"/>
</dbReference>
<name>A0A813NDI1_9BILA</name>
<accession>A0A813NDI1</accession>
<feature type="signal peptide" evidence="2">
    <location>
        <begin position="1"/>
        <end position="15"/>
    </location>
</feature>
<reference evidence="3" key="1">
    <citation type="submission" date="2021-02" db="EMBL/GenBank/DDBJ databases">
        <authorList>
            <person name="Nowell W R."/>
        </authorList>
    </citation>
    <scope>NUCLEOTIDE SEQUENCE</scope>
</reference>
<dbReference type="OrthoDB" id="10005182at2759"/>
<evidence type="ECO:0000313" key="3">
    <source>
        <dbReference type="EMBL" id="CAF0735739.1"/>
    </source>
</evidence>
<keyword evidence="1" id="KW-1133">Transmembrane helix</keyword>
<dbReference type="EMBL" id="CAJNOM010000220">
    <property type="protein sequence ID" value="CAF1247003.1"/>
    <property type="molecule type" value="Genomic_DNA"/>
</dbReference>
<dbReference type="Proteomes" id="UP000663832">
    <property type="component" value="Unassembled WGS sequence"/>
</dbReference>
<evidence type="ECO:0000256" key="2">
    <source>
        <dbReference type="SAM" id="SignalP"/>
    </source>
</evidence>
<organism evidence="3 6">
    <name type="scientific">Adineta steineri</name>
    <dbReference type="NCBI Taxonomy" id="433720"/>
    <lineage>
        <taxon>Eukaryota</taxon>
        <taxon>Metazoa</taxon>
        <taxon>Spiralia</taxon>
        <taxon>Gnathifera</taxon>
        <taxon>Rotifera</taxon>
        <taxon>Eurotatoria</taxon>
        <taxon>Bdelloidea</taxon>
        <taxon>Adinetida</taxon>
        <taxon>Adinetidae</taxon>
        <taxon>Adineta</taxon>
    </lineage>
</organism>